<evidence type="ECO:0000256" key="2">
    <source>
        <dbReference type="ARBA" id="ARBA00023125"/>
    </source>
</evidence>
<dbReference type="Gene3D" id="3.40.50.300">
    <property type="entry name" value="P-loop containing nucleotide triphosphate hydrolases"/>
    <property type="match status" value="1"/>
</dbReference>
<dbReference type="AlphaFoldDB" id="A0A5C4WRZ7"/>
<dbReference type="PANTHER" id="PTHR47691">
    <property type="entry name" value="REGULATOR-RELATED"/>
    <property type="match status" value="1"/>
</dbReference>
<dbReference type="SMART" id="SM01043">
    <property type="entry name" value="BTAD"/>
    <property type="match status" value="1"/>
</dbReference>
<dbReference type="Pfam" id="PF13191">
    <property type="entry name" value="AAA_16"/>
    <property type="match status" value="1"/>
</dbReference>
<dbReference type="PANTHER" id="PTHR47691:SF3">
    <property type="entry name" value="HTH-TYPE TRANSCRIPTIONAL REGULATOR RV0890C-RELATED"/>
    <property type="match status" value="1"/>
</dbReference>
<dbReference type="PROSITE" id="PS51755">
    <property type="entry name" value="OMPR_PHOB"/>
    <property type="match status" value="1"/>
</dbReference>
<dbReference type="SUPFAM" id="SSF46894">
    <property type="entry name" value="C-terminal effector domain of the bipartite response regulators"/>
    <property type="match status" value="1"/>
</dbReference>
<dbReference type="Gene3D" id="1.10.10.10">
    <property type="entry name" value="Winged helix-like DNA-binding domain superfamily/Winged helix DNA-binding domain"/>
    <property type="match status" value="1"/>
</dbReference>
<dbReference type="InterPro" id="IPR058852">
    <property type="entry name" value="HTH_77"/>
</dbReference>
<dbReference type="Gene3D" id="1.25.40.10">
    <property type="entry name" value="Tetratricopeptide repeat domain"/>
    <property type="match status" value="2"/>
</dbReference>
<dbReference type="InterPro" id="IPR005158">
    <property type="entry name" value="BTAD"/>
</dbReference>
<dbReference type="InterPro" id="IPR027417">
    <property type="entry name" value="P-loop_NTPase"/>
</dbReference>
<dbReference type="CDD" id="cd15831">
    <property type="entry name" value="BTAD"/>
    <property type="match status" value="1"/>
</dbReference>
<dbReference type="Pfam" id="PF03704">
    <property type="entry name" value="BTAD"/>
    <property type="match status" value="1"/>
</dbReference>
<evidence type="ECO:0000313" key="3">
    <source>
        <dbReference type="EMBL" id="KAB8196390.1"/>
    </source>
</evidence>
<keyword evidence="2" id="KW-0238">DNA-binding</keyword>
<dbReference type="SUPFAM" id="SSF52540">
    <property type="entry name" value="P-loop containing nucleoside triphosphate hydrolases"/>
    <property type="match status" value="1"/>
</dbReference>
<dbReference type="InterPro" id="IPR011990">
    <property type="entry name" value="TPR-like_helical_dom_sf"/>
</dbReference>
<comment type="similarity">
    <text evidence="1">Belongs to the AfsR/DnrI/RedD regulatory family.</text>
</comment>
<evidence type="ECO:0000313" key="4">
    <source>
        <dbReference type="Proteomes" id="UP000312512"/>
    </source>
</evidence>
<dbReference type="InterPro" id="IPR016032">
    <property type="entry name" value="Sig_transdc_resp-reg_C-effctor"/>
</dbReference>
<proteinExistence type="inferred from homology"/>
<keyword evidence="4" id="KW-1185">Reference proteome</keyword>
<accession>A0A5C4WRZ7</accession>
<dbReference type="GO" id="GO:0000160">
    <property type="term" value="P:phosphorelay signal transduction system"/>
    <property type="evidence" value="ECO:0007669"/>
    <property type="project" value="InterPro"/>
</dbReference>
<protein>
    <submittedName>
        <fullName evidence="3">AAA family ATPase</fullName>
    </submittedName>
</protein>
<dbReference type="Proteomes" id="UP000312512">
    <property type="component" value="Unassembled WGS sequence"/>
</dbReference>
<dbReference type="SUPFAM" id="SSF48452">
    <property type="entry name" value="TPR-like"/>
    <property type="match status" value="3"/>
</dbReference>
<comment type="caution">
    <text evidence="3">The sequence shown here is derived from an EMBL/GenBank/DDBJ whole genome shotgun (WGS) entry which is preliminary data.</text>
</comment>
<dbReference type="EMBL" id="VDLX02000002">
    <property type="protein sequence ID" value="KAB8196390.1"/>
    <property type="molecule type" value="Genomic_DNA"/>
</dbReference>
<dbReference type="InterPro" id="IPR001867">
    <property type="entry name" value="OmpR/PhoB-type_DNA-bd"/>
</dbReference>
<organism evidence="3 4">
    <name type="scientific">Nonomuraea phyllanthi</name>
    <dbReference type="NCBI Taxonomy" id="2219224"/>
    <lineage>
        <taxon>Bacteria</taxon>
        <taxon>Bacillati</taxon>
        <taxon>Actinomycetota</taxon>
        <taxon>Actinomycetes</taxon>
        <taxon>Streptosporangiales</taxon>
        <taxon>Streptosporangiaceae</taxon>
        <taxon>Nonomuraea</taxon>
    </lineage>
</organism>
<reference evidence="3 4" key="1">
    <citation type="submission" date="2019-10" db="EMBL/GenBank/DDBJ databases">
        <title>Nonomuraea sp. nov., isolated from Phyllanthus amarus.</title>
        <authorList>
            <person name="Klykleung N."/>
            <person name="Tanasupawat S."/>
        </authorList>
    </citation>
    <scope>NUCLEOTIDE SEQUENCE [LARGE SCALE GENOMIC DNA]</scope>
    <source>
        <strain evidence="3 4">PA1-10</strain>
    </source>
</reference>
<dbReference type="InterPro" id="IPR041664">
    <property type="entry name" value="AAA_16"/>
</dbReference>
<dbReference type="SMART" id="SM00862">
    <property type="entry name" value="Trans_reg_C"/>
    <property type="match status" value="1"/>
</dbReference>
<dbReference type="GO" id="GO:0006355">
    <property type="term" value="P:regulation of DNA-templated transcription"/>
    <property type="evidence" value="ECO:0007669"/>
    <property type="project" value="InterPro"/>
</dbReference>
<name>A0A5C4WRZ7_9ACTN</name>
<dbReference type="PRINTS" id="PR00364">
    <property type="entry name" value="DISEASERSIST"/>
</dbReference>
<dbReference type="OrthoDB" id="3194665at2"/>
<gene>
    <name evidence="3" type="ORF">FH608_006445</name>
</gene>
<evidence type="ECO:0000256" key="1">
    <source>
        <dbReference type="ARBA" id="ARBA00005820"/>
    </source>
</evidence>
<dbReference type="Pfam" id="PF25872">
    <property type="entry name" value="HTH_77"/>
    <property type="match status" value="1"/>
</dbReference>
<dbReference type="GO" id="GO:0003677">
    <property type="term" value="F:DNA binding"/>
    <property type="evidence" value="ECO:0007669"/>
    <property type="project" value="UniProtKB-UniRule"/>
</dbReference>
<dbReference type="InterPro" id="IPR036388">
    <property type="entry name" value="WH-like_DNA-bd_sf"/>
</dbReference>
<sequence length="1064" mass="116267">MRFGVLGPVQVWTAEGETVAVPEKKVRALLADLLAHQGRSVPADRLIDDLWGDDLPANPAGALQLKVSRLRHALEQAEAGAQDLVVSRPPGYLLKVEQEATDAGRFAALASQAQETKDPRAGAALLTQALELWRGPAFADFADQDFARGAAERLEEQRLAAVEVLAEARLELGEHVMLVGELSDLVDRHPLRERLRALHMRALYRAGRQGDALAAYARLREQLAEELGLDPSPELAALHQAILEQDSALSPPVPSVTPVRTNLPTPLTSLIGRTEAIEELQWLLRAGRLVTLTGPGGVGKTRLAIETAGRAGPDHPGGVWLVELAGHHRDESPPTTDALSRTVAAALGLRDDNAAIEASVSPSELLANALRAKRLLLVLDNCEHVIESVAKLVELLLRAAPDLRILATSREPLALGGETVWPVPPLGQSAAVELFRQRAAAVAPTFSLDAGNARQISELCRRLDGIPLALELAATRVPSLGVRELVRRLDDRFRLLATGRRDAPRRQQTLRATIDWSWDLLTEPERVVLRRLAVHADGCTLGAAETICSGAEIDPGNVVDVLARLVDRSLITMTEHPDGPRYRLLETVAHYCRQRLREAGEFDRVQHRFHQYCRALAERADSRLRGHEQREWLDRMDRESANLWSALDGLARQGDSTGALQLATDLAWCWFLLGRLGQVRRALDRALEADGDAPADLRATAEVWRAGLGLLAGEGIDRKLRTYDCDREFADIEDPVRRARAQWLLGFALCTSTTDLAASEELVSRALAALRELDDRWGTAAALGTAAVQAMVSGDLRALRQYGEQSARLFRQLGDCWGQLQTIRPLAYLAEATGDYAQAVRLESEGLHMAEELRLWSDVADRIVALGRLALLRRDFVQARELHERAQRLAVEQHYVTGKFHCEVGLALIDRREGKLDAAEKRMEQMLDRYRHVAFAQGPAFFLAELGFVAEQRGDGETALSRHLDGLSYAETTGDPRALALALEGLAGAQTLLGHHDHAAGLLGAADAARRSAGAPMPAAERGDVDRITARAQAALGEDAFAAEFDRGARLTPGDCVARMPRSR</sequence>
<dbReference type="Pfam" id="PF00486">
    <property type="entry name" value="Trans_reg_C"/>
    <property type="match status" value="1"/>
</dbReference>